<evidence type="ECO:0000256" key="1">
    <source>
        <dbReference type="SAM" id="Coils"/>
    </source>
</evidence>
<comment type="caution">
    <text evidence="3">The sequence shown here is derived from an EMBL/GenBank/DDBJ whole genome shotgun (WGS) entry which is preliminary data.</text>
</comment>
<dbReference type="Proteomes" id="UP000614469">
    <property type="component" value="Unassembled WGS sequence"/>
</dbReference>
<dbReference type="PANTHER" id="PTHR45138">
    <property type="entry name" value="REGULATORY COMPONENTS OF SENSORY TRANSDUCTION SYSTEM"/>
    <property type="match status" value="1"/>
</dbReference>
<dbReference type="GO" id="GO:0043709">
    <property type="term" value="P:cell adhesion involved in single-species biofilm formation"/>
    <property type="evidence" value="ECO:0007669"/>
    <property type="project" value="TreeGrafter"/>
</dbReference>
<dbReference type="InterPro" id="IPR029787">
    <property type="entry name" value="Nucleotide_cyclase"/>
</dbReference>
<dbReference type="Gene3D" id="3.30.70.270">
    <property type="match status" value="1"/>
</dbReference>
<keyword evidence="1" id="KW-0175">Coiled coil</keyword>
<protein>
    <submittedName>
        <fullName evidence="3">Diguanylate cyclase</fullName>
    </submittedName>
</protein>
<feature type="domain" description="GGDEF" evidence="2">
    <location>
        <begin position="130"/>
        <end position="264"/>
    </location>
</feature>
<organism evidence="3 4">
    <name type="scientific">Candidatus Desulfolinea nitratireducens</name>
    <dbReference type="NCBI Taxonomy" id="2841698"/>
    <lineage>
        <taxon>Bacteria</taxon>
        <taxon>Bacillati</taxon>
        <taxon>Chloroflexota</taxon>
        <taxon>Anaerolineae</taxon>
        <taxon>Anaerolineales</taxon>
        <taxon>Anaerolineales incertae sedis</taxon>
        <taxon>Candidatus Desulfolinea</taxon>
    </lineage>
</organism>
<reference evidence="3 4" key="1">
    <citation type="submission" date="2020-08" db="EMBL/GenBank/DDBJ databases">
        <title>Bridging the membrane lipid divide: bacteria of the FCB group superphylum have the potential to synthesize archaeal ether lipids.</title>
        <authorList>
            <person name="Villanueva L."/>
            <person name="Von Meijenfeldt F.A.B."/>
            <person name="Westbye A.B."/>
            <person name="Yadav S."/>
            <person name="Hopmans E.C."/>
            <person name="Dutilh B.E."/>
            <person name="Sinninghe Damste J.S."/>
        </authorList>
    </citation>
    <scope>NUCLEOTIDE SEQUENCE [LARGE SCALE GENOMIC DNA]</scope>
    <source>
        <strain evidence="3">NIOZ-UU36</strain>
    </source>
</reference>
<gene>
    <name evidence="3" type="ORF">H8E29_02985</name>
</gene>
<dbReference type="NCBIfam" id="TIGR00254">
    <property type="entry name" value="GGDEF"/>
    <property type="match status" value="1"/>
</dbReference>
<feature type="coiled-coil region" evidence="1">
    <location>
        <begin position="1"/>
        <end position="28"/>
    </location>
</feature>
<dbReference type="SUPFAM" id="SSF55073">
    <property type="entry name" value="Nucleotide cyclase"/>
    <property type="match status" value="1"/>
</dbReference>
<dbReference type="AlphaFoldDB" id="A0A8J6NGC1"/>
<dbReference type="Pfam" id="PF00990">
    <property type="entry name" value="GGDEF"/>
    <property type="match status" value="1"/>
</dbReference>
<evidence type="ECO:0000313" key="3">
    <source>
        <dbReference type="EMBL" id="MBC8334206.1"/>
    </source>
</evidence>
<proteinExistence type="predicted"/>
<dbReference type="CDD" id="cd01949">
    <property type="entry name" value="GGDEF"/>
    <property type="match status" value="1"/>
</dbReference>
<dbReference type="PROSITE" id="PS50887">
    <property type="entry name" value="GGDEF"/>
    <property type="match status" value="1"/>
</dbReference>
<evidence type="ECO:0000313" key="4">
    <source>
        <dbReference type="Proteomes" id="UP000614469"/>
    </source>
</evidence>
<dbReference type="FunFam" id="3.30.70.270:FF:000001">
    <property type="entry name" value="Diguanylate cyclase domain protein"/>
    <property type="match status" value="1"/>
</dbReference>
<dbReference type="GO" id="GO:0052621">
    <property type="term" value="F:diguanylate cyclase activity"/>
    <property type="evidence" value="ECO:0007669"/>
    <property type="project" value="TreeGrafter"/>
</dbReference>
<sequence length="275" mass="31862">MKDQKKSKEQLISELEEIRQRVSELEQFEVEKKQVEEGTQKQLLAQHAAIALENARLYEQNQVEIAERKQAEAELQEVNTQFKRQLAEIQQLETSLREQSIRDPLTRVFNRRYMDVTLKKELIRAARRDEPLSIVILDLDNLKKINDTYGHVEGGDKSLQILANTIKKMCRKDDTVCRYAGDEFLVILYDTSAQVAYKRALEWKEAVSEIKIETDEEEFSITFSAGVSTFPDHASTGEELVIQADQALYSAKEQGRDQIVIYSKDVQKYWQERGA</sequence>
<name>A0A8J6NGC1_9CHLR</name>
<dbReference type="SMART" id="SM00267">
    <property type="entry name" value="GGDEF"/>
    <property type="match status" value="1"/>
</dbReference>
<accession>A0A8J6NGC1</accession>
<feature type="coiled-coil region" evidence="1">
    <location>
        <begin position="54"/>
        <end position="95"/>
    </location>
</feature>
<dbReference type="InterPro" id="IPR000160">
    <property type="entry name" value="GGDEF_dom"/>
</dbReference>
<dbReference type="GO" id="GO:0005886">
    <property type="term" value="C:plasma membrane"/>
    <property type="evidence" value="ECO:0007669"/>
    <property type="project" value="TreeGrafter"/>
</dbReference>
<evidence type="ECO:0000259" key="2">
    <source>
        <dbReference type="PROSITE" id="PS50887"/>
    </source>
</evidence>
<dbReference type="InterPro" id="IPR043128">
    <property type="entry name" value="Rev_trsase/Diguanyl_cyclase"/>
</dbReference>
<dbReference type="EMBL" id="JACNJN010000054">
    <property type="protein sequence ID" value="MBC8334206.1"/>
    <property type="molecule type" value="Genomic_DNA"/>
</dbReference>
<dbReference type="PANTHER" id="PTHR45138:SF9">
    <property type="entry name" value="DIGUANYLATE CYCLASE DGCM-RELATED"/>
    <property type="match status" value="1"/>
</dbReference>
<dbReference type="GO" id="GO:1902201">
    <property type="term" value="P:negative regulation of bacterial-type flagellum-dependent cell motility"/>
    <property type="evidence" value="ECO:0007669"/>
    <property type="project" value="TreeGrafter"/>
</dbReference>
<dbReference type="InterPro" id="IPR050469">
    <property type="entry name" value="Diguanylate_Cyclase"/>
</dbReference>